<accession>A0A2W4XEG0</accession>
<proteinExistence type="predicted"/>
<gene>
    <name evidence="2" type="ORF">DCF15_10275</name>
</gene>
<keyword evidence="1" id="KW-0812">Transmembrane</keyword>
<dbReference type="Proteomes" id="UP000249794">
    <property type="component" value="Unassembled WGS sequence"/>
</dbReference>
<feature type="transmembrane region" description="Helical" evidence="1">
    <location>
        <begin position="6"/>
        <end position="25"/>
    </location>
</feature>
<organism evidence="2 3">
    <name type="scientific">Phormidesmis priestleyi</name>
    <dbReference type="NCBI Taxonomy" id="268141"/>
    <lineage>
        <taxon>Bacteria</taxon>
        <taxon>Bacillati</taxon>
        <taxon>Cyanobacteriota</taxon>
        <taxon>Cyanophyceae</taxon>
        <taxon>Leptolyngbyales</taxon>
        <taxon>Leptolyngbyaceae</taxon>
        <taxon>Phormidesmis</taxon>
    </lineage>
</organism>
<reference evidence="3" key="1">
    <citation type="submission" date="2018-04" db="EMBL/GenBank/DDBJ databases">
        <authorList>
            <person name="Cornet L."/>
        </authorList>
    </citation>
    <scope>NUCLEOTIDE SEQUENCE [LARGE SCALE GENOMIC DNA]</scope>
</reference>
<protein>
    <submittedName>
        <fullName evidence="2">Uncharacterized protein</fullName>
    </submittedName>
</protein>
<comment type="caution">
    <text evidence="2">The sequence shown here is derived from an EMBL/GenBank/DDBJ whole genome shotgun (WGS) entry which is preliminary data.</text>
</comment>
<evidence type="ECO:0000256" key="1">
    <source>
        <dbReference type="SAM" id="Phobius"/>
    </source>
</evidence>
<reference evidence="2 3" key="2">
    <citation type="submission" date="2018-06" db="EMBL/GenBank/DDBJ databases">
        <title>Metagenomic assembly of (sub)arctic Cyanobacteria and their associated microbiome from non-axenic cultures.</title>
        <authorList>
            <person name="Baurain D."/>
        </authorList>
    </citation>
    <scope>NUCLEOTIDE SEQUENCE [LARGE SCALE GENOMIC DNA]</scope>
    <source>
        <strain evidence="2">ULC027bin1</strain>
    </source>
</reference>
<dbReference type="AlphaFoldDB" id="A0A2W4XEG0"/>
<name>A0A2W4XEG0_9CYAN</name>
<evidence type="ECO:0000313" key="2">
    <source>
        <dbReference type="EMBL" id="PZO55556.1"/>
    </source>
</evidence>
<keyword evidence="1" id="KW-1133">Transmembrane helix</keyword>
<evidence type="ECO:0000313" key="3">
    <source>
        <dbReference type="Proteomes" id="UP000249794"/>
    </source>
</evidence>
<dbReference type="EMBL" id="QBMP01000091">
    <property type="protein sequence ID" value="PZO55556.1"/>
    <property type="molecule type" value="Genomic_DNA"/>
</dbReference>
<sequence>MIGLGLLLGIPVGVIYLLNLPYATIRRPVAAKAPLLLLPSYIGLDHNYRLAIDTFEQAQQLIDGATTPADLALGEQKLDQAQKSLDALPIDWINDSLSTYSYHNSQFSRSRFNATRAEVGRLKAKVFQEKNAQNALLVAEQSLTAAQQQYPQAKTTDDRQTAIALWQTALEQLQKIPSETLAGKTAQQNLVAYERDFEETVGLLAGNERTLTIIGSAREYSQRAAIQGQNPPHSAEEWQQIMQLWEDAIAEVERIPQDDLSGYREAQAMRATYQQNLGQIKVRSAAETDSVRAFEQAQEQTTSLLASANNATRETTSSQLQGIINQLNQVKSGTTVYLAAQADLLSAQNKLDQLKP</sequence>
<keyword evidence="1" id="KW-0472">Membrane</keyword>